<dbReference type="InterPro" id="IPR000477">
    <property type="entry name" value="RT_dom"/>
</dbReference>
<feature type="region of interest" description="Disordered" evidence="1">
    <location>
        <begin position="142"/>
        <end position="170"/>
    </location>
</feature>
<dbReference type="STRING" id="151549.A0A4C1SIU4"/>
<keyword evidence="3" id="KW-0548">Nucleotidyltransferase</keyword>
<dbReference type="EMBL" id="BGZK01003484">
    <property type="protein sequence ID" value="GBP01806.1"/>
    <property type="molecule type" value="Genomic_DNA"/>
</dbReference>
<dbReference type="Pfam" id="PF00078">
    <property type="entry name" value="RVT_1"/>
    <property type="match status" value="1"/>
</dbReference>
<feature type="compositionally biased region" description="Basic and acidic residues" evidence="1">
    <location>
        <begin position="142"/>
        <end position="163"/>
    </location>
</feature>
<evidence type="ECO:0000313" key="3">
    <source>
        <dbReference type="EMBL" id="GBP01806.1"/>
    </source>
</evidence>
<proteinExistence type="predicted"/>
<dbReference type="OrthoDB" id="10065625at2759"/>
<protein>
    <submittedName>
        <fullName evidence="3">RNA-directed DNA polymerase from mobile element jockey</fullName>
    </submittedName>
</protein>
<evidence type="ECO:0000256" key="1">
    <source>
        <dbReference type="SAM" id="MobiDB-lite"/>
    </source>
</evidence>
<comment type="caution">
    <text evidence="3">The sequence shown here is derived from an EMBL/GenBank/DDBJ whole genome shotgun (WGS) entry which is preliminary data.</text>
</comment>
<reference evidence="3 4" key="1">
    <citation type="journal article" date="2019" name="Commun. Biol.">
        <title>The bagworm genome reveals a unique fibroin gene that provides high tensile strength.</title>
        <authorList>
            <person name="Kono N."/>
            <person name="Nakamura H."/>
            <person name="Ohtoshi R."/>
            <person name="Tomita M."/>
            <person name="Numata K."/>
            <person name="Arakawa K."/>
        </authorList>
    </citation>
    <scope>NUCLEOTIDE SEQUENCE [LARGE SCALE GENOMIC DNA]</scope>
</reference>
<keyword evidence="3" id="KW-0695">RNA-directed DNA polymerase</keyword>
<sequence length="222" mass="25182">MFAEHTDCDPNAGRRTVGIFLDIEKALDRVWHSELLYKLLANTQIPPALLRIVASFLERRNFFVAVEDATSDPRPIRARVPPGSCLSPCLCAVFTDDIPTLSQANCRTERRMSCSHYMRTIVFTQYHVVGLTSQWLCSREQSREEHAEPRSSSRRTPDEKTPGHEAIVSPLSRTCDHKRSRMTDERNVSTGICHFMTQVSLTRRCPGSSQGSCPYLRPQGCR</sequence>
<feature type="domain" description="Reverse transcriptase" evidence="2">
    <location>
        <begin position="13"/>
        <end position="118"/>
    </location>
</feature>
<name>A0A4C1SIU4_EUMVA</name>
<keyword evidence="4" id="KW-1185">Reference proteome</keyword>
<accession>A0A4C1SIU4</accession>
<gene>
    <name evidence="3" type="primary">pol</name>
    <name evidence="3" type="ORF">EVAR_89837_1</name>
</gene>
<dbReference type="GO" id="GO:0003964">
    <property type="term" value="F:RNA-directed DNA polymerase activity"/>
    <property type="evidence" value="ECO:0007669"/>
    <property type="project" value="UniProtKB-KW"/>
</dbReference>
<dbReference type="AlphaFoldDB" id="A0A4C1SIU4"/>
<evidence type="ECO:0000313" key="4">
    <source>
        <dbReference type="Proteomes" id="UP000299102"/>
    </source>
</evidence>
<organism evidence="3 4">
    <name type="scientific">Eumeta variegata</name>
    <name type="common">Bagworm moth</name>
    <name type="synonym">Eumeta japonica</name>
    <dbReference type="NCBI Taxonomy" id="151549"/>
    <lineage>
        <taxon>Eukaryota</taxon>
        <taxon>Metazoa</taxon>
        <taxon>Ecdysozoa</taxon>
        <taxon>Arthropoda</taxon>
        <taxon>Hexapoda</taxon>
        <taxon>Insecta</taxon>
        <taxon>Pterygota</taxon>
        <taxon>Neoptera</taxon>
        <taxon>Endopterygota</taxon>
        <taxon>Lepidoptera</taxon>
        <taxon>Glossata</taxon>
        <taxon>Ditrysia</taxon>
        <taxon>Tineoidea</taxon>
        <taxon>Psychidae</taxon>
        <taxon>Oiketicinae</taxon>
        <taxon>Eumeta</taxon>
    </lineage>
</organism>
<keyword evidence="3" id="KW-0808">Transferase</keyword>
<dbReference type="Proteomes" id="UP000299102">
    <property type="component" value="Unassembled WGS sequence"/>
</dbReference>
<evidence type="ECO:0000259" key="2">
    <source>
        <dbReference type="Pfam" id="PF00078"/>
    </source>
</evidence>